<dbReference type="EMBL" id="VOEJ01000001">
    <property type="protein sequence ID" value="TWR31551.1"/>
    <property type="molecule type" value="Genomic_DNA"/>
</dbReference>
<evidence type="ECO:0000313" key="2">
    <source>
        <dbReference type="EMBL" id="TWR31551.1"/>
    </source>
</evidence>
<accession>A0A563UJN0</accession>
<feature type="transmembrane region" description="Helical" evidence="1">
    <location>
        <begin position="128"/>
        <end position="146"/>
    </location>
</feature>
<keyword evidence="1" id="KW-0472">Membrane</keyword>
<dbReference type="OrthoDB" id="673991at2"/>
<feature type="transmembrane region" description="Helical" evidence="1">
    <location>
        <begin position="90"/>
        <end position="108"/>
    </location>
</feature>
<dbReference type="AlphaFoldDB" id="A0A563UJN0"/>
<keyword evidence="3" id="KW-1185">Reference proteome</keyword>
<gene>
    <name evidence="2" type="ORF">FPZ43_03500</name>
</gene>
<name>A0A563UJN0_9SPHI</name>
<dbReference type="RefSeq" id="WP_146380448.1">
    <property type="nucleotide sequence ID" value="NZ_VOEJ01000001.1"/>
</dbReference>
<keyword evidence="1" id="KW-0812">Transmembrane</keyword>
<dbReference type="Proteomes" id="UP000320042">
    <property type="component" value="Unassembled WGS sequence"/>
</dbReference>
<evidence type="ECO:0000256" key="1">
    <source>
        <dbReference type="SAM" id="Phobius"/>
    </source>
</evidence>
<organism evidence="2 3">
    <name type="scientific">Mucilaginibacter pallidiroseus</name>
    <dbReference type="NCBI Taxonomy" id="2599295"/>
    <lineage>
        <taxon>Bacteria</taxon>
        <taxon>Pseudomonadati</taxon>
        <taxon>Bacteroidota</taxon>
        <taxon>Sphingobacteriia</taxon>
        <taxon>Sphingobacteriales</taxon>
        <taxon>Sphingobacteriaceae</taxon>
        <taxon>Mucilaginibacter</taxon>
    </lineage>
</organism>
<sequence length="155" mass="17385">MNRLGRIAATDFMGTNIMTLSSELMSLLAGENFSEPDHLETMISRLAPALSKHSKKIAAWGAHYAMGFIFAAIYVELWETGKIKRNIRNGLVLGVISGVAGFLIWKGTFKAHPLPPWLNYTHYYWQRIPAHVVFSLAATITHRLLYSDKKHSGTL</sequence>
<evidence type="ECO:0000313" key="3">
    <source>
        <dbReference type="Proteomes" id="UP000320042"/>
    </source>
</evidence>
<proteinExistence type="predicted"/>
<protein>
    <recommendedName>
        <fullName evidence="4">DUF2938 domain-containing protein</fullName>
    </recommendedName>
</protein>
<feature type="transmembrane region" description="Helical" evidence="1">
    <location>
        <begin position="57"/>
        <end position="78"/>
    </location>
</feature>
<comment type="caution">
    <text evidence="2">The sequence shown here is derived from an EMBL/GenBank/DDBJ whole genome shotgun (WGS) entry which is preliminary data.</text>
</comment>
<reference evidence="2 3" key="1">
    <citation type="submission" date="2019-07" db="EMBL/GenBank/DDBJ databases">
        <authorList>
            <person name="Kim J."/>
        </authorList>
    </citation>
    <scope>NUCLEOTIDE SEQUENCE [LARGE SCALE GENOMIC DNA]</scope>
    <source>
        <strain evidence="3">dk17</strain>
    </source>
</reference>
<keyword evidence="1" id="KW-1133">Transmembrane helix</keyword>
<evidence type="ECO:0008006" key="4">
    <source>
        <dbReference type="Google" id="ProtNLM"/>
    </source>
</evidence>